<dbReference type="EMBL" id="BART01010884">
    <property type="protein sequence ID" value="GAG78099.1"/>
    <property type="molecule type" value="Genomic_DNA"/>
</dbReference>
<reference evidence="1" key="1">
    <citation type="journal article" date="2014" name="Front. Microbiol.">
        <title>High frequency of phylogenetically diverse reductive dehalogenase-homologous genes in deep subseafloor sedimentary metagenomes.</title>
        <authorList>
            <person name="Kawai M."/>
            <person name="Futagami T."/>
            <person name="Toyoda A."/>
            <person name="Takaki Y."/>
            <person name="Nishi S."/>
            <person name="Hori S."/>
            <person name="Arai W."/>
            <person name="Tsubouchi T."/>
            <person name="Morono Y."/>
            <person name="Uchiyama I."/>
            <person name="Ito T."/>
            <person name="Fujiyama A."/>
            <person name="Inagaki F."/>
            <person name="Takami H."/>
        </authorList>
    </citation>
    <scope>NUCLEOTIDE SEQUENCE</scope>
    <source>
        <strain evidence="1">Expedition CK06-06</strain>
    </source>
</reference>
<gene>
    <name evidence="1" type="ORF">S01H4_23454</name>
</gene>
<protein>
    <submittedName>
        <fullName evidence="1">Uncharacterized protein</fullName>
    </submittedName>
</protein>
<sequence length="74" mass="8796">INQQLYDSFVQFINRLSITFRTQEDALMQRNAVLMWDEFSTLCNIFTDELSKLKIEIPDLIVLKSFRLLIRGLE</sequence>
<evidence type="ECO:0000313" key="1">
    <source>
        <dbReference type="EMBL" id="GAG78099.1"/>
    </source>
</evidence>
<organism evidence="1">
    <name type="scientific">marine sediment metagenome</name>
    <dbReference type="NCBI Taxonomy" id="412755"/>
    <lineage>
        <taxon>unclassified sequences</taxon>
        <taxon>metagenomes</taxon>
        <taxon>ecological metagenomes</taxon>
    </lineage>
</organism>
<name>X1A8T1_9ZZZZ</name>
<dbReference type="AlphaFoldDB" id="X1A8T1"/>
<accession>X1A8T1</accession>
<proteinExistence type="predicted"/>
<feature type="non-terminal residue" evidence="1">
    <location>
        <position position="1"/>
    </location>
</feature>
<comment type="caution">
    <text evidence="1">The sequence shown here is derived from an EMBL/GenBank/DDBJ whole genome shotgun (WGS) entry which is preliminary data.</text>
</comment>